<dbReference type="Proteomes" id="UP000299102">
    <property type="component" value="Unassembled WGS sequence"/>
</dbReference>
<keyword evidence="2" id="KW-1185">Reference proteome</keyword>
<name>A0A4C1YVK1_EUMVA</name>
<evidence type="ECO:0000313" key="1">
    <source>
        <dbReference type="EMBL" id="GBP78844.1"/>
    </source>
</evidence>
<proteinExistence type="predicted"/>
<comment type="caution">
    <text evidence="1">The sequence shown here is derived from an EMBL/GenBank/DDBJ whole genome shotgun (WGS) entry which is preliminary data.</text>
</comment>
<reference evidence="1 2" key="1">
    <citation type="journal article" date="2019" name="Commun. Biol.">
        <title>The bagworm genome reveals a unique fibroin gene that provides high tensile strength.</title>
        <authorList>
            <person name="Kono N."/>
            <person name="Nakamura H."/>
            <person name="Ohtoshi R."/>
            <person name="Tomita M."/>
            <person name="Numata K."/>
            <person name="Arakawa K."/>
        </authorList>
    </citation>
    <scope>NUCLEOTIDE SEQUENCE [LARGE SCALE GENOMIC DNA]</scope>
</reference>
<organism evidence="1 2">
    <name type="scientific">Eumeta variegata</name>
    <name type="common">Bagworm moth</name>
    <name type="synonym">Eumeta japonica</name>
    <dbReference type="NCBI Taxonomy" id="151549"/>
    <lineage>
        <taxon>Eukaryota</taxon>
        <taxon>Metazoa</taxon>
        <taxon>Ecdysozoa</taxon>
        <taxon>Arthropoda</taxon>
        <taxon>Hexapoda</taxon>
        <taxon>Insecta</taxon>
        <taxon>Pterygota</taxon>
        <taxon>Neoptera</taxon>
        <taxon>Endopterygota</taxon>
        <taxon>Lepidoptera</taxon>
        <taxon>Glossata</taxon>
        <taxon>Ditrysia</taxon>
        <taxon>Tineoidea</taxon>
        <taxon>Psychidae</taxon>
        <taxon>Oiketicinae</taxon>
        <taxon>Eumeta</taxon>
    </lineage>
</organism>
<dbReference type="EMBL" id="BGZK01001388">
    <property type="protein sequence ID" value="GBP78844.1"/>
    <property type="molecule type" value="Genomic_DNA"/>
</dbReference>
<accession>A0A4C1YVK1</accession>
<evidence type="ECO:0000313" key="2">
    <source>
        <dbReference type="Proteomes" id="UP000299102"/>
    </source>
</evidence>
<dbReference type="AlphaFoldDB" id="A0A4C1YVK1"/>
<sequence>MAREENQEEPNLVASLDARAEPARAGVTADLCPSAFAVEKTGGRLHITRYLDPVLDHPAAKNAVELARSLSLNFELVHIRVEREL</sequence>
<gene>
    <name evidence="1" type="ORF">EVAR_103406_1</name>
</gene>
<protein>
    <submittedName>
        <fullName evidence="1">Uncharacterized protein</fullName>
    </submittedName>
</protein>